<dbReference type="Gene3D" id="1.50.40.10">
    <property type="entry name" value="Mitochondrial carrier domain"/>
    <property type="match status" value="1"/>
</dbReference>
<comment type="subcellular location">
    <subcellularLocation>
        <location evidence="1">Membrane</location>
        <topology evidence="1">Multi-pass membrane protein</topology>
    </subcellularLocation>
</comment>
<dbReference type="InterPro" id="IPR044712">
    <property type="entry name" value="SLC25A32-like"/>
</dbReference>
<keyword evidence="11" id="KW-1185">Reference proteome</keyword>
<dbReference type="SUPFAM" id="SSF103506">
    <property type="entry name" value="Mitochondrial carrier"/>
    <property type="match status" value="1"/>
</dbReference>
<evidence type="ECO:0000256" key="1">
    <source>
        <dbReference type="ARBA" id="ARBA00004141"/>
    </source>
</evidence>
<dbReference type="GO" id="GO:0016020">
    <property type="term" value="C:membrane"/>
    <property type="evidence" value="ECO:0007669"/>
    <property type="project" value="UniProtKB-SubCell"/>
</dbReference>
<dbReference type="PROSITE" id="PS50920">
    <property type="entry name" value="SOLCAR"/>
    <property type="match status" value="2"/>
</dbReference>
<evidence type="ECO:0000256" key="8">
    <source>
        <dbReference type="PROSITE-ProRule" id="PRU00282"/>
    </source>
</evidence>
<dbReference type="GO" id="GO:0055085">
    <property type="term" value="P:transmembrane transport"/>
    <property type="evidence" value="ECO:0007669"/>
    <property type="project" value="InterPro"/>
</dbReference>
<evidence type="ECO:0000256" key="5">
    <source>
        <dbReference type="ARBA" id="ARBA00022737"/>
    </source>
</evidence>
<dbReference type="OrthoDB" id="10266426at2759"/>
<evidence type="ECO:0000256" key="7">
    <source>
        <dbReference type="ARBA" id="ARBA00023136"/>
    </source>
</evidence>
<evidence type="ECO:0000256" key="3">
    <source>
        <dbReference type="ARBA" id="ARBA00022448"/>
    </source>
</evidence>
<keyword evidence="5" id="KW-0677">Repeat</keyword>
<comment type="similarity">
    <text evidence="2 9">Belongs to the mitochondrial carrier (TC 2.A.29) family.</text>
</comment>
<keyword evidence="3 9" id="KW-0813">Transport</keyword>
<evidence type="ECO:0000256" key="6">
    <source>
        <dbReference type="ARBA" id="ARBA00022989"/>
    </source>
</evidence>
<evidence type="ECO:0000313" key="10">
    <source>
        <dbReference type="EMBL" id="RKP22647.1"/>
    </source>
</evidence>
<evidence type="ECO:0000256" key="4">
    <source>
        <dbReference type="ARBA" id="ARBA00022692"/>
    </source>
</evidence>
<dbReference type="EMBL" id="KZ991849">
    <property type="protein sequence ID" value="RKP22647.1"/>
    <property type="molecule type" value="Genomic_DNA"/>
</dbReference>
<dbReference type="AlphaFoldDB" id="A0A4P9YS11"/>
<sequence>MAETQSAYTDYRYDSTPHAFRTIWQNEGIRGFYKGLGTSFIGISHAAVQFPLYERLKLWLHTDEPGTHRSTNILLASGMSKMCASIVVRTRLQNQSRFPYKYRGIFHAIRTIYLEEGWTAFYKGMPTNLLRTVPTSAITFLTYELLIRRLNAMANAP</sequence>
<keyword evidence="6" id="KW-1133">Transmembrane helix</keyword>
<evidence type="ECO:0000256" key="9">
    <source>
        <dbReference type="RuleBase" id="RU000488"/>
    </source>
</evidence>
<feature type="repeat" description="Solcar" evidence="8">
    <location>
        <begin position="1"/>
        <end position="59"/>
    </location>
</feature>
<evidence type="ECO:0000256" key="2">
    <source>
        <dbReference type="ARBA" id="ARBA00006375"/>
    </source>
</evidence>
<proteinExistence type="inferred from homology"/>
<dbReference type="InterPro" id="IPR018108">
    <property type="entry name" value="MCP_transmembrane"/>
</dbReference>
<dbReference type="Proteomes" id="UP000278143">
    <property type="component" value="Unassembled WGS sequence"/>
</dbReference>
<organism evidence="10 11">
    <name type="scientific">Syncephalis pseudoplumigaleata</name>
    <dbReference type="NCBI Taxonomy" id="1712513"/>
    <lineage>
        <taxon>Eukaryota</taxon>
        <taxon>Fungi</taxon>
        <taxon>Fungi incertae sedis</taxon>
        <taxon>Zoopagomycota</taxon>
        <taxon>Zoopagomycotina</taxon>
        <taxon>Zoopagomycetes</taxon>
        <taxon>Zoopagales</taxon>
        <taxon>Piptocephalidaceae</taxon>
        <taxon>Syncephalis</taxon>
    </lineage>
</organism>
<gene>
    <name evidence="10" type="ORF">SYNPS1DRAFT_25535</name>
</gene>
<dbReference type="InterPro" id="IPR023395">
    <property type="entry name" value="MCP_dom_sf"/>
</dbReference>
<dbReference type="GO" id="GO:0006862">
    <property type="term" value="P:nucleotide transport"/>
    <property type="evidence" value="ECO:0007669"/>
    <property type="project" value="InterPro"/>
</dbReference>
<keyword evidence="7 8" id="KW-0472">Membrane</keyword>
<protein>
    <submittedName>
        <fullName evidence="10">Mitochondrial carrier domain-containing protein</fullName>
    </submittedName>
</protein>
<feature type="repeat" description="Solcar" evidence="8">
    <location>
        <begin position="64"/>
        <end position="149"/>
    </location>
</feature>
<accession>A0A4P9YS11</accession>
<evidence type="ECO:0000313" key="11">
    <source>
        <dbReference type="Proteomes" id="UP000278143"/>
    </source>
</evidence>
<dbReference type="Pfam" id="PF00153">
    <property type="entry name" value="Mito_carr"/>
    <property type="match status" value="2"/>
</dbReference>
<name>A0A4P9YS11_9FUNG</name>
<keyword evidence="4 8" id="KW-0812">Transmembrane</keyword>
<reference evidence="11" key="1">
    <citation type="journal article" date="2018" name="Nat. Microbiol.">
        <title>Leveraging single-cell genomics to expand the fungal tree of life.</title>
        <authorList>
            <person name="Ahrendt S.R."/>
            <person name="Quandt C.A."/>
            <person name="Ciobanu D."/>
            <person name="Clum A."/>
            <person name="Salamov A."/>
            <person name="Andreopoulos B."/>
            <person name="Cheng J.F."/>
            <person name="Woyke T."/>
            <person name="Pelin A."/>
            <person name="Henrissat B."/>
            <person name="Reynolds N.K."/>
            <person name="Benny G.L."/>
            <person name="Smith M.E."/>
            <person name="James T.Y."/>
            <person name="Grigoriev I.V."/>
        </authorList>
    </citation>
    <scope>NUCLEOTIDE SEQUENCE [LARGE SCALE GENOMIC DNA]</scope>
    <source>
        <strain evidence="11">Benny S71-1</strain>
    </source>
</reference>
<dbReference type="PANTHER" id="PTHR45683">
    <property type="entry name" value="MITOCHONDRIAL NICOTINAMIDE ADENINE DINUCLEOTIDE TRANSPORTER 1-RELATED-RELATED"/>
    <property type="match status" value="1"/>
</dbReference>